<evidence type="ECO:0000256" key="1">
    <source>
        <dbReference type="SAM" id="MobiDB-lite"/>
    </source>
</evidence>
<name>A0A6J1AA91_9ROSI</name>
<sequence length="450" mass="52267">MGGVENHISDDILEDLRFYGRLKKERGMLENFRPSCSSNGKGNKKINNKQCNEIDMDESLKDSDYETFISSLEQYGYGHDHDHDREKGKERDPQYEMFLENLKPDGTSYLAEIPLSCGLSIIIRYEEKEQGSFENVERMRNFKSNSKRVKAEVPDYLDGFSRKAKTDLRRIKAKVPENSGGFSRKAKAEMSKAVKKDLKIGEKKRKRKVRDVPTGERKSAGDENQVKEEAEDDSIPPRSSGEPSKKMNLDMVDESWEEFLNSRSKRGEKVVFSDESGHEGRHWKDDESSSDVEILASDNIPFHEGGYTPFVPAKSYQSLTGDESWDGIKNSSLSQFREKLMNLLKKPYDQEEFDYLWREVTYKKPVQGVRDLRNGRMKAYSTKTDGKSYLDWYKKLKIKIDEFRCDRHKILCLLRGFFFWLENTAHEGSFQPWLDSLYLNALDGQRFSLN</sequence>
<reference evidence="3 4" key="1">
    <citation type="submission" date="2025-04" db="UniProtKB">
        <authorList>
            <consortium name="RefSeq"/>
        </authorList>
    </citation>
    <scope>IDENTIFICATION</scope>
    <source>
        <tissue evidence="3 4">Leaf</tissue>
    </source>
</reference>
<dbReference type="RefSeq" id="XP_021283872.1">
    <property type="nucleotide sequence ID" value="XM_021428197.1"/>
</dbReference>
<evidence type="ECO:0000313" key="4">
    <source>
        <dbReference type="RefSeq" id="XP_021283870.1"/>
    </source>
</evidence>
<keyword evidence="2" id="KW-1185">Reference proteome</keyword>
<feature type="compositionally biased region" description="Basic and acidic residues" evidence="1">
    <location>
        <begin position="186"/>
        <end position="201"/>
    </location>
</feature>
<dbReference type="RefSeq" id="XP_021283873.1">
    <property type="nucleotide sequence ID" value="XM_021428198.1"/>
</dbReference>
<dbReference type="PANTHER" id="PTHR34194">
    <property type="entry name" value="F14J8.16 PROTEIN"/>
    <property type="match status" value="1"/>
</dbReference>
<gene>
    <name evidence="3 4 5 6 7 8 9 10 11" type="primary">LOC110416260</name>
</gene>
<evidence type="ECO:0000313" key="8">
    <source>
        <dbReference type="RefSeq" id="XP_021283874.1"/>
    </source>
</evidence>
<evidence type="ECO:0000313" key="11">
    <source>
        <dbReference type="RefSeq" id="XP_021283877.1"/>
    </source>
</evidence>
<dbReference type="OrthoDB" id="298344at2759"/>
<dbReference type="PANTHER" id="PTHR34194:SF2">
    <property type="entry name" value="F14J8.16 PROTEIN"/>
    <property type="match status" value="1"/>
</dbReference>
<evidence type="ECO:0000313" key="5">
    <source>
        <dbReference type="RefSeq" id="XP_021283871.1"/>
    </source>
</evidence>
<protein>
    <submittedName>
        <fullName evidence="3 4">Uncharacterized protein LOC110416260 isoform X1</fullName>
    </submittedName>
</protein>
<feature type="region of interest" description="Disordered" evidence="1">
    <location>
        <begin position="270"/>
        <end position="289"/>
    </location>
</feature>
<dbReference type="GeneID" id="110416260"/>
<evidence type="ECO:0000313" key="6">
    <source>
        <dbReference type="RefSeq" id="XP_021283872.1"/>
    </source>
</evidence>
<feature type="region of interest" description="Disordered" evidence="1">
    <location>
        <begin position="175"/>
        <end position="247"/>
    </location>
</feature>
<feature type="compositionally biased region" description="Basic and acidic residues" evidence="1">
    <location>
        <begin position="210"/>
        <end position="228"/>
    </location>
</feature>
<proteinExistence type="predicted"/>
<evidence type="ECO:0000313" key="2">
    <source>
        <dbReference type="Proteomes" id="UP000504621"/>
    </source>
</evidence>
<evidence type="ECO:0000313" key="7">
    <source>
        <dbReference type="RefSeq" id="XP_021283873.1"/>
    </source>
</evidence>
<dbReference type="RefSeq" id="XP_021283874.1">
    <property type="nucleotide sequence ID" value="XM_021428199.1"/>
</dbReference>
<dbReference type="RefSeq" id="XP_021283871.1">
    <property type="nucleotide sequence ID" value="XM_021428196.1"/>
</dbReference>
<feature type="compositionally biased region" description="Basic and acidic residues" evidence="1">
    <location>
        <begin position="270"/>
        <end position="287"/>
    </location>
</feature>
<organism evidence="2 7">
    <name type="scientific">Herrania umbratica</name>
    <dbReference type="NCBI Taxonomy" id="108875"/>
    <lineage>
        <taxon>Eukaryota</taxon>
        <taxon>Viridiplantae</taxon>
        <taxon>Streptophyta</taxon>
        <taxon>Embryophyta</taxon>
        <taxon>Tracheophyta</taxon>
        <taxon>Spermatophyta</taxon>
        <taxon>Magnoliopsida</taxon>
        <taxon>eudicotyledons</taxon>
        <taxon>Gunneridae</taxon>
        <taxon>Pentapetalae</taxon>
        <taxon>rosids</taxon>
        <taxon>malvids</taxon>
        <taxon>Malvales</taxon>
        <taxon>Malvaceae</taxon>
        <taxon>Byttnerioideae</taxon>
        <taxon>Herrania</taxon>
    </lineage>
</organism>
<dbReference type="Proteomes" id="UP000504621">
    <property type="component" value="Unplaced"/>
</dbReference>
<dbReference type="RefSeq" id="XP_021283870.1">
    <property type="nucleotide sequence ID" value="XM_021428195.1"/>
</dbReference>
<accession>A0A6J1AA91</accession>
<evidence type="ECO:0000313" key="9">
    <source>
        <dbReference type="RefSeq" id="XP_021283875.1"/>
    </source>
</evidence>
<dbReference type="RefSeq" id="XP_021283877.1">
    <property type="nucleotide sequence ID" value="XM_021428202.1"/>
</dbReference>
<dbReference type="RefSeq" id="XP_021283869.1">
    <property type="nucleotide sequence ID" value="XM_021428194.1"/>
</dbReference>
<evidence type="ECO:0000313" key="3">
    <source>
        <dbReference type="RefSeq" id="XP_021283869.1"/>
    </source>
</evidence>
<evidence type="ECO:0000313" key="10">
    <source>
        <dbReference type="RefSeq" id="XP_021283876.1"/>
    </source>
</evidence>
<dbReference type="RefSeq" id="XP_021283876.1">
    <property type="nucleotide sequence ID" value="XM_021428201.1"/>
</dbReference>
<dbReference type="AlphaFoldDB" id="A0A6J1AA91"/>
<dbReference type="RefSeq" id="XP_021283875.1">
    <property type="nucleotide sequence ID" value="XM_021428200.1"/>
</dbReference>